<dbReference type="EMBL" id="JAADYS010000486">
    <property type="protein sequence ID" value="KAF4469364.1"/>
    <property type="molecule type" value="Genomic_DNA"/>
</dbReference>
<dbReference type="InterPro" id="IPR011051">
    <property type="entry name" value="RmlC_Cupin_sf"/>
</dbReference>
<comment type="caution">
    <text evidence="2">The sequence shown here is derived from an EMBL/GenBank/DDBJ whole genome shotgun (WGS) entry which is preliminary data.</text>
</comment>
<dbReference type="InterPro" id="IPR008579">
    <property type="entry name" value="UGlyAH_Cupin_dom"/>
</dbReference>
<feature type="domain" description="(S)-ureidoglycine aminohydrolase cupin" evidence="1">
    <location>
        <begin position="42"/>
        <end position="108"/>
    </location>
</feature>
<dbReference type="PANTHER" id="PTHR40943:SF1">
    <property type="entry name" value="CYTOPLASMIC PROTEIN"/>
    <property type="match status" value="1"/>
</dbReference>
<evidence type="ECO:0000313" key="2">
    <source>
        <dbReference type="EMBL" id="KAF4469364.1"/>
    </source>
</evidence>
<evidence type="ECO:0000313" key="3">
    <source>
        <dbReference type="Proteomes" id="UP000554235"/>
    </source>
</evidence>
<accession>A0A8H4PBD9</accession>
<dbReference type="AlphaFoldDB" id="A0A8H4PBD9"/>
<dbReference type="SUPFAM" id="SSF51182">
    <property type="entry name" value="RmlC-like cupins"/>
    <property type="match status" value="1"/>
</dbReference>
<evidence type="ECO:0000259" key="1">
    <source>
        <dbReference type="Pfam" id="PF05899"/>
    </source>
</evidence>
<name>A0A8H4PBD9_9HYPO</name>
<dbReference type="InterPro" id="IPR014710">
    <property type="entry name" value="RmlC-like_jellyroll"/>
</dbReference>
<keyword evidence="3" id="KW-1185">Reference proteome</keyword>
<sequence>MPSMLSVQAGQAEVKPTGFEQNILEGECAISQVGLGEVSDHKFGAWQVSPGVFTSTWEDWEAFTIVSGRGTLVDGSGKEHALVPGALVVIPPRSTGTWRIEETVRKTYVYPENSVGR</sequence>
<organism evidence="2 3">
    <name type="scientific">Fusarium albosuccineum</name>
    <dbReference type="NCBI Taxonomy" id="1237068"/>
    <lineage>
        <taxon>Eukaryota</taxon>
        <taxon>Fungi</taxon>
        <taxon>Dikarya</taxon>
        <taxon>Ascomycota</taxon>
        <taxon>Pezizomycotina</taxon>
        <taxon>Sordariomycetes</taxon>
        <taxon>Hypocreomycetidae</taxon>
        <taxon>Hypocreales</taxon>
        <taxon>Nectriaceae</taxon>
        <taxon>Fusarium</taxon>
        <taxon>Fusarium decemcellulare species complex</taxon>
    </lineage>
</organism>
<gene>
    <name evidence="2" type="ORF">FALBO_3731</name>
</gene>
<dbReference type="PANTHER" id="PTHR40943">
    <property type="entry name" value="CYTOPLASMIC PROTEIN-RELATED"/>
    <property type="match status" value="1"/>
</dbReference>
<dbReference type="Pfam" id="PF05899">
    <property type="entry name" value="Cupin_3"/>
    <property type="match status" value="1"/>
</dbReference>
<proteinExistence type="predicted"/>
<reference evidence="2 3" key="1">
    <citation type="submission" date="2020-01" db="EMBL/GenBank/DDBJ databases">
        <title>Identification and distribution of gene clusters putatively required for synthesis of sphingolipid metabolism inhibitors in phylogenetically diverse species of the filamentous fungus Fusarium.</title>
        <authorList>
            <person name="Kim H.-S."/>
            <person name="Busman M."/>
            <person name="Brown D.W."/>
            <person name="Divon H."/>
            <person name="Uhlig S."/>
            <person name="Proctor R.H."/>
        </authorList>
    </citation>
    <scope>NUCLEOTIDE SEQUENCE [LARGE SCALE GENOMIC DNA]</scope>
    <source>
        <strain evidence="2 3">NRRL 20459</strain>
    </source>
</reference>
<protein>
    <recommendedName>
        <fullName evidence="1">(S)-ureidoglycine aminohydrolase cupin domain-containing protein</fullName>
    </recommendedName>
</protein>
<dbReference type="Gene3D" id="2.60.120.10">
    <property type="entry name" value="Jelly Rolls"/>
    <property type="match status" value="1"/>
</dbReference>
<dbReference type="Proteomes" id="UP000554235">
    <property type="component" value="Unassembled WGS sequence"/>
</dbReference>